<organism evidence="2 3">
    <name type="scientific">Lentinula lateritia</name>
    <dbReference type="NCBI Taxonomy" id="40482"/>
    <lineage>
        <taxon>Eukaryota</taxon>
        <taxon>Fungi</taxon>
        <taxon>Dikarya</taxon>
        <taxon>Basidiomycota</taxon>
        <taxon>Agaricomycotina</taxon>
        <taxon>Agaricomycetes</taxon>
        <taxon>Agaricomycetidae</taxon>
        <taxon>Agaricales</taxon>
        <taxon>Marasmiineae</taxon>
        <taxon>Omphalotaceae</taxon>
        <taxon>Lentinula</taxon>
    </lineage>
</organism>
<evidence type="ECO:0000313" key="2">
    <source>
        <dbReference type="EMBL" id="KAJ4484550.1"/>
    </source>
</evidence>
<name>A0ABQ8VAU0_9AGAR</name>
<feature type="region of interest" description="Disordered" evidence="1">
    <location>
        <begin position="41"/>
        <end position="80"/>
    </location>
</feature>
<evidence type="ECO:0000313" key="3">
    <source>
        <dbReference type="Proteomes" id="UP001150217"/>
    </source>
</evidence>
<sequence length="224" mass="25292">MFTTNPGHWALVGRRVVYSTLLVPFIAPLFEVFLMEEENGEEAPAEVSKDMRQDTSKQKTDTEITANTNPGNQHPAEHDATQVPKDDPMGIPALTILLPPEPLHIRHSKQGHIPSHRLLESEEYETHKREAQIQGEEWTQDTETLGQPLALITQSLYSFAATAGDLWVPQSFKQAMKCADLWRELMKREFATLVTKECWDLVPLPPDANLTGGQWTYAIKFNAC</sequence>
<feature type="compositionally biased region" description="Polar residues" evidence="1">
    <location>
        <begin position="63"/>
        <end position="72"/>
    </location>
</feature>
<protein>
    <submittedName>
        <fullName evidence="2">Uncharacterized protein</fullName>
    </submittedName>
</protein>
<comment type="caution">
    <text evidence="2">The sequence shown here is derived from an EMBL/GenBank/DDBJ whole genome shotgun (WGS) entry which is preliminary data.</text>
</comment>
<gene>
    <name evidence="2" type="ORF">C8R41DRAFT_921635</name>
</gene>
<dbReference type="EMBL" id="JANVFT010000053">
    <property type="protein sequence ID" value="KAJ4484550.1"/>
    <property type="molecule type" value="Genomic_DNA"/>
</dbReference>
<proteinExistence type="predicted"/>
<reference evidence="2" key="1">
    <citation type="submission" date="2022-08" db="EMBL/GenBank/DDBJ databases">
        <title>A Global Phylogenomic Analysis of the Shiitake Genus Lentinula.</title>
        <authorList>
            <consortium name="DOE Joint Genome Institute"/>
            <person name="Sierra-Patev S."/>
            <person name="Min B."/>
            <person name="Naranjo-Ortiz M."/>
            <person name="Looney B."/>
            <person name="Konkel Z."/>
            <person name="Slot J.C."/>
            <person name="Sakamoto Y."/>
            <person name="Steenwyk J.L."/>
            <person name="Rokas A."/>
            <person name="Carro J."/>
            <person name="Camarero S."/>
            <person name="Ferreira P."/>
            <person name="Molpeceres G."/>
            <person name="Ruiz-Duenas F.J."/>
            <person name="Serrano A."/>
            <person name="Henrissat B."/>
            <person name="Drula E."/>
            <person name="Hughes K.W."/>
            <person name="Mata J.L."/>
            <person name="Ishikawa N.K."/>
            <person name="Vargas-Isla R."/>
            <person name="Ushijima S."/>
            <person name="Smith C.A."/>
            <person name="Ahrendt S."/>
            <person name="Andreopoulos W."/>
            <person name="He G."/>
            <person name="Labutti K."/>
            <person name="Lipzen A."/>
            <person name="Ng V."/>
            <person name="Riley R."/>
            <person name="Sandor L."/>
            <person name="Barry K."/>
            <person name="Martinez A.T."/>
            <person name="Xiao Y."/>
            <person name="Gibbons J.G."/>
            <person name="Terashima K."/>
            <person name="Grigoriev I.V."/>
            <person name="Hibbett D.S."/>
        </authorList>
    </citation>
    <scope>NUCLEOTIDE SEQUENCE</scope>
    <source>
        <strain evidence="2">RHP3577 ss4</strain>
    </source>
</reference>
<evidence type="ECO:0000256" key="1">
    <source>
        <dbReference type="SAM" id="MobiDB-lite"/>
    </source>
</evidence>
<keyword evidence="3" id="KW-1185">Reference proteome</keyword>
<accession>A0ABQ8VAU0</accession>
<feature type="compositionally biased region" description="Basic and acidic residues" evidence="1">
    <location>
        <begin position="47"/>
        <end position="62"/>
    </location>
</feature>
<dbReference type="Proteomes" id="UP001150217">
    <property type="component" value="Unassembled WGS sequence"/>
</dbReference>